<evidence type="ECO:0000259" key="1">
    <source>
        <dbReference type="Pfam" id="PF13349"/>
    </source>
</evidence>
<evidence type="ECO:0000313" key="2">
    <source>
        <dbReference type="EMBL" id="RKN71705.1"/>
    </source>
</evidence>
<proteinExistence type="predicted"/>
<sequence length="289" mass="29277">MPVFETPYETSYETPQPISVCVDLAIGDVRLEAGDRTDTAVEVRPSDPGNEADAKAAEDTRVEFAGGRLLVKGPKPRLFGKSGSVDVRVGLPAGSDVEGTGQLAAFHGYGRLGECRIKTSAGDIRLEETGRAVLTTSLGEITADRVGGPADITTGAGAVRIGVLAGPAVIKNANGGTRVGEAAGELRVRSANGTVSVGRTGAALEARTASGDIRIGEVVRGAVVLGTSSGRIEIGIAEGTAARLDVRTKAGNVLNSLTASDGPGTATETAEIYAVTSAGDITIHRAGTV</sequence>
<comment type="caution">
    <text evidence="2">The sequence shown here is derived from an EMBL/GenBank/DDBJ whole genome shotgun (WGS) entry which is preliminary data.</text>
</comment>
<name>A0A3B0BES0_9ACTN</name>
<organism evidence="2 3">
    <name type="scientific">Streptomyces klenkii</name>
    <dbReference type="NCBI Taxonomy" id="1420899"/>
    <lineage>
        <taxon>Bacteria</taxon>
        <taxon>Bacillati</taxon>
        <taxon>Actinomycetota</taxon>
        <taxon>Actinomycetes</taxon>
        <taxon>Kitasatosporales</taxon>
        <taxon>Streptomycetaceae</taxon>
        <taxon>Streptomyces</taxon>
    </lineage>
</organism>
<protein>
    <recommendedName>
        <fullName evidence="1">DUF4097 domain-containing protein</fullName>
    </recommendedName>
</protein>
<dbReference type="Pfam" id="PF13349">
    <property type="entry name" value="DUF4097"/>
    <property type="match status" value="1"/>
</dbReference>
<dbReference type="Proteomes" id="UP000270343">
    <property type="component" value="Unassembled WGS sequence"/>
</dbReference>
<evidence type="ECO:0000313" key="3">
    <source>
        <dbReference type="Proteomes" id="UP000270343"/>
    </source>
</evidence>
<feature type="domain" description="DUF4097" evidence="1">
    <location>
        <begin position="28"/>
        <end position="283"/>
    </location>
</feature>
<dbReference type="OrthoDB" id="3252095at2"/>
<dbReference type="AlphaFoldDB" id="A0A3B0BES0"/>
<dbReference type="InterPro" id="IPR025164">
    <property type="entry name" value="Toastrack_DUF4097"/>
</dbReference>
<reference evidence="2 3" key="1">
    <citation type="journal article" date="2015" name="Antonie Van Leeuwenhoek">
        <title>Streptomyces klenkii sp. nov., isolated from deep marine sediment.</title>
        <authorList>
            <person name="Veyisoglu A."/>
            <person name="Sahin N."/>
        </authorList>
    </citation>
    <scope>NUCLEOTIDE SEQUENCE [LARGE SCALE GENOMIC DNA]</scope>
    <source>
        <strain evidence="2 3">KCTC 29202</strain>
    </source>
</reference>
<keyword evidence="3" id="KW-1185">Reference proteome</keyword>
<dbReference type="EMBL" id="RBAM01000006">
    <property type="protein sequence ID" value="RKN71705.1"/>
    <property type="molecule type" value="Genomic_DNA"/>
</dbReference>
<dbReference type="RefSeq" id="WP_120756315.1">
    <property type="nucleotide sequence ID" value="NZ_JBFADQ010000034.1"/>
</dbReference>
<gene>
    <name evidence="2" type="ORF">D7231_17105</name>
</gene>
<accession>A0A3B0BES0</accession>